<dbReference type="RefSeq" id="WP_097052051.1">
    <property type="nucleotide sequence ID" value="NZ_OBMM01000003.1"/>
</dbReference>
<keyword evidence="1" id="KW-0472">Membrane</keyword>
<organism evidence="2 3">
    <name type="scientific">Thalassospira xiamenensis</name>
    <dbReference type="NCBI Taxonomy" id="220697"/>
    <lineage>
        <taxon>Bacteria</taxon>
        <taxon>Pseudomonadati</taxon>
        <taxon>Pseudomonadota</taxon>
        <taxon>Alphaproteobacteria</taxon>
        <taxon>Rhodospirillales</taxon>
        <taxon>Thalassospiraceae</taxon>
        <taxon>Thalassospira</taxon>
    </lineage>
</organism>
<feature type="transmembrane region" description="Helical" evidence="1">
    <location>
        <begin position="265"/>
        <end position="282"/>
    </location>
</feature>
<dbReference type="Proteomes" id="UP000219068">
    <property type="component" value="Unassembled WGS sequence"/>
</dbReference>
<dbReference type="EMBL" id="OBMM01000003">
    <property type="protein sequence ID" value="SOC20627.1"/>
    <property type="molecule type" value="Genomic_DNA"/>
</dbReference>
<feature type="transmembrane region" description="Helical" evidence="1">
    <location>
        <begin position="85"/>
        <end position="107"/>
    </location>
</feature>
<feature type="transmembrane region" description="Helical" evidence="1">
    <location>
        <begin position="119"/>
        <end position="139"/>
    </location>
</feature>
<protein>
    <recommendedName>
        <fullName evidence="4">Glucosyl transferase GtrII</fullName>
    </recommendedName>
</protein>
<feature type="transmembrane region" description="Helical" evidence="1">
    <location>
        <begin position="240"/>
        <end position="259"/>
    </location>
</feature>
<evidence type="ECO:0000313" key="3">
    <source>
        <dbReference type="Proteomes" id="UP000219068"/>
    </source>
</evidence>
<sequence>MIKFIKIKENEFKYIYYIIPLITFSILHAYRPFYLGLIHDDWSIFVIPNQMTPKELLEYSISQFSDRPGIGLAYYTICSLWNGSIPILVFITSIFVAISAILLYLVLRKIEILLGNRSFSAEIATTAWIAFPWGLGYSVWNSGAVTLLCLILFLAHVLMTFSYVDSGKKWHLTASIAFLCSSFLTYEAFYLGFIPVSALLIILYKQNRKSIERILISLMSSTLIQISVIVLSLQSTPKEVGINILLLAGNFLYKLPIAILQPFGQLWPIIAVVLCIFLYYAAKATRNIENEKMQIYCLYFIACIFGIAVSTTPFSLAHYVIQGLGVFSRTTMAVNIWIAILVTVCLSLLKRHSSSALKGNIAIGSLIIVFIGTSTWHIQNWHRSWVRQQEILASFSAELLNRIPPGGLLVLDEPTRIGGVEVFDAPWDIMSAVYSKTEITGNLTNNKRPTIYPFYSDVPMIWDGEDTLEARPGMPVQATSVWMFSPTSGKLRQIEEAGKLSSSFLN</sequence>
<feature type="transmembrane region" description="Helical" evidence="1">
    <location>
        <begin position="12"/>
        <end position="30"/>
    </location>
</feature>
<dbReference type="AlphaFoldDB" id="A0A285TF88"/>
<evidence type="ECO:0008006" key="4">
    <source>
        <dbReference type="Google" id="ProtNLM"/>
    </source>
</evidence>
<feature type="transmembrane region" description="Helical" evidence="1">
    <location>
        <begin position="176"/>
        <end position="202"/>
    </location>
</feature>
<feature type="transmembrane region" description="Helical" evidence="1">
    <location>
        <begin position="145"/>
        <end position="164"/>
    </location>
</feature>
<keyword evidence="1" id="KW-1133">Transmembrane helix</keyword>
<evidence type="ECO:0000313" key="2">
    <source>
        <dbReference type="EMBL" id="SOC20627.1"/>
    </source>
</evidence>
<feature type="transmembrane region" description="Helical" evidence="1">
    <location>
        <begin position="214"/>
        <end position="233"/>
    </location>
</feature>
<keyword evidence="1" id="KW-0812">Transmembrane</keyword>
<feature type="transmembrane region" description="Helical" evidence="1">
    <location>
        <begin position="332"/>
        <end position="349"/>
    </location>
</feature>
<name>A0A285TF88_9PROT</name>
<feature type="transmembrane region" description="Helical" evidence="1">
    <location>
        <begin position="294"/>
        <end position="320"/>
    </location>
</feature>
<feature type="transmembrane region" description="Helical" evidence="1">
    <location>
        <begin position="361"/>
        <end position="378"/>
    </location>
</feature>
<proteinExistence type="predicted"/>
<gene>
    <name evidence="2" type="ORF">SAMN05428964_103187</name>
</gene>
<reference evidence="2 3" key="1">
    <citation type="submission" date="2017-08" db="EMBL/GenBank/DDBJ databases">
        <authorList>
            <person name="de Groot N.N."/>
        </authorList>
    </citation>
    <scope>NUCLEOTIDE SEQUENCE [LARGE SCALE GENOMIC DNA]</scope>
    <source>
        <strain evidence="2 3">USBA 78</strain>
    </source>
</reference>
<accession>A0A285TF88</accession>
<evidence type="ECO:0000256" key="1">
    <source>
        <dbReference type="SAM" id="Phobius"/>
    </source>
</evidence>